<reference evidence="3" key="1">
    <citation type="submission" date="2022-06" db="EMBL/GenBank/DDBJ databases">
        <title>Complete genome sequences of two strains of the flax pathogen Septoria linicola.</title>
        <authorList>
            <person name="Lapalu N."/>
            <person name="Simon A."/>
            <person name="Demenou B."/>
            <person name="Paumier D."/>
            <person name="Guillot M.-P."/>
            <person name="Gout L."/>
            <person name="Valade R."/>
        </authorList>
    </citation>
    <scope>NUCLEOTIDE SEQUENCE</scope>
    <source>
        <strain evidence="3">SE15195</strain>
    </source>
</reference>
<keyword evidence="4" id="KW-1185">Reference proteome</keyword>
<dbReference type="AlphaFoldDB" id="A0A9Q9B1R3"/>
<feature type="compositionally biased region" description="Low complexity" evidence="1">
    <location>
        <begin position="33"/>
        <end position="56"/>
    </location>
</feature>
<name>A0A9Q9B1R3_9PEZI</name>
<keyword evidence="2" id="KW-0812">Transmembrane</keyword>
<keyword evidence="2" id="KW-0472">Membrane</keyword>
<dbReference type="EMBL" id="CP099426">
    <property type="protein sequence ID" value="USW57308.1"/>
    <property type="molecule type" value="Genomic_DNA"/>
</dbReference>
<feature type="region of interest" description="Disordered" evidence="1">
    <location>
        <begin position="1"/>
        <end position="56"/>
    </location>
</feature>
<accession>A0A9Q9B1R3</accession>
<organism evidence="3 4">
    <name type="scientific">Septoria linicola</name>
    <dbReference type="NCBI Taxonomy" id="215465"/>
    <lineage>
        <taxon>Eukaryota</taxon>
        <taxon>Fungi</taxon>
        <taxon>Dikarya</taxon>
        <taxon>Ascomycota</taxon>
        <taxon>Pezizomycotina</taxon>
        <taxon>Dothideomycetes</taxon>
        <taxon>Dothideomycetidae</taxon>
        <taxon>Mycosphaerellales</taxon>
        <taxon>Mycosphaerellaceae</taxon>
        <taxon>Septoria</taxon>
    </lineage>
</organism>
<feature type="transmembrane region" description="Helical" evidence="2">
    <location>
        <begin position="194"/>
        <end position="216"/>
    </location>
</feature>
<evidence type="ECO:0000256" key="1">
    <source>
        <dbReference type="SAM" id="MobiDB-lite"/>
    </source>
</evidence>
<gene>
    <name evidence="3" type="ORF">Slin15195_G106270</name>
</gene>
<evidence type="ECO:0000313" key="4">
    <source>
        <dbReference type="Proteomes" id="UP001056384"/>
    </source>
</evidence>
<evidence type="ECO:0000313" key="3">
    <source>
        <dbReference type="EMBL" id="USW57308.1"/>
    </source>
</evidence>
<sequence length="228" mass="24720">MAAENRGRSPAPAPTATEDNEDVPAPSYSWTLPSDSISPPARAASPSTASSASSTSDSAASSLALFIKTQVTRLRENPRPILASRLSNLRPMRPEGRISRWMLDVEAQQEIARGSRRSLGDGESRSLLGGNGSAGDRDYGTLYKIADSLRGSHSAQYGRLIRGGQIRENEIYQKDAQPSEDECDLENGCAYGCWWQWVVLTIVVLSLIAWGLWVLLGDRDAGGSKRLL</sequence>
<evidence type="ECO:0000256" key="2">
    <source>
        <dbReference type="SAM" id="Phobius"/>
    </source>
</evidence>
<proteinExistence type="predicted"/>
<keyword evidence="2" id="KW-1133">Transmembrane helix</keyword>
<protein>
    <submittedName>
        <fullName evidence="3">Uncharacterized protein</fullName>
    </submittedName>
</protein>
<dbReference type="Proteomes" id="UP001056384">
    <property type="component" value="Chromosome 9"/>
</dbReference>